<feature type="domain" description="Helix-turn-helix" evidence="1">
    <location>
        <begin position="22"/>
        <end position="72"/>
    </location>
</feature>
<dbReference type="InterPro" id="IPR041657">
    <property type="entry name" value="HTH_17"/>
</dbReference>
<dbReference type="STRING" id="52441.SAMN05216302_101175"/>
<protein>
    <submittedName>
        <fullName evidence="2">DNA binding domain-containing protein, excisionase family</fullName>
    </submittedName>
</protein>
<gene>
    <name evidence="2" type="ORF">SAMN05216302_101175</name>
</gene>
<dbReference type="InterPro" id="IPR009061">
    <property type="entry name" value="DNA-bd_dom_put_sf"/>
</dbReference>
<evidence type="ECO:0000313" key="3">
    <source>
        <dbReference type="Proteomes" id="UP000199533"/>
    </source>
</evidence>
<dbReference type="AlphaFoldDB" id="A0A1I4B9X9"/>
<reference evidence="3" key="1">
    <citation type="submission" date="2016-10" db="EMBL/GenBank/DDBJ databases">
        <authorList>
            <person name="Varghese N."/>
            <person name="Submissions S."/>
        </authorList>
    </citation>
    <scope>NUCLEOTIDE SEQUENCE [LARGE SCALE GENOMIC DNA]</scope>
    <source>
        <strain evidence="3">Nm69</strain>
    </source>
</reference>
<accession>A0A1I4B9X9</accession>
<sequence>MNESNLTISRIIKSDELSKEVDAAEAAKFIGVTVSTLAAWRCTKKQNIPFYKIGSKVRYKISDLVAWKEEQRVC</sequence>
<dbReference type="EMBL" id="FOSP01000011">
    <property type="protein sequence ID" value="SFK64746.1"/>
    <property type="molecule type" value="Genomic_DNA"/>
</dbReference>
<dbReference type="InterPro" id="IPR036388">
    <property type="entry name" value="WH-like_DNA-bd_sf"/>
</dbReference>
<organism evidence="2 3">
    <name type="scientific">Nitrosomonas aestuarii</name>
    <dbReference type="NCBI Taxonomy" id="52441"/>
    <lineage>
        <taxon>Bacteria</taxon>
        <taxon>Pseudomonadati</taxon>
        <taxon>Pseudomonadota</taxon>
        <taxon>Betaproteobacteria</taxon>
        <taxon>Nitrosomonadales</taxon>
        <taxon>Nitrosomonadaceae</taxon>
        <taxon>Nitrosomonas</taxon>
    </lineage>
</organism>
<dbReference type="Proteomes" id="UP000199533">
    <property type="component" value="Unassembled WGS sequence"/>
</dbReference>
<dbReference type="OrthoDB" id="5609458at2"/>
<dbReference type="Pfam" id="PF12728">
    <property type="entry name" value="HTH_17"/>
    <property type="match status" value="1"/>
</dbReference>
<evidence type="ECO:0000313" key="2">
    <source>
        <dbReference type="EMBL" id="SFK64746.1"/>
    </source>
</evidence>
<dbReference type="SUPFAM" id="SSF46955">
    <property type="entry name" value="Putative DNA-binding domain"/>
    <property type="match status" value="1"/>
</dbReference>
<dbReference type="Gene3D" id="1.10.10.10">
    <property type="entry name" value="Winged helix-like DNA-binding domain superfamily/Winged helix DNA-binding domain"/>
    <property type="match status" value="1"/>
</dbReference>
<name>A0A1I4B9X9_9PROT</name>
<evidence type="ECO:0000259" key="1">
    <source>
        <dbReference type="Pfam" id="PF12728"/>
    </source>
</evidence>
<keyword evidence="3" id="KW-1185">Reference proteome</keyword>
<proteinExistence type="predicted"/>